<feature type="region of interest" description="Disordered" evidence="1">
    <location>
        <begin position="1"/>
        <end position="47"/>
    </location>
</feature>
<dbReference type="EMBL" id="CATNWA010000413">
    <property type="protein sequence ID" value="CAI9536852.1"/>
    <property type="molecule type" value="Genomic_DNA"/>
</dbReference>
<proteinExistence type="predicted"/>
<dbReference type="Proteomes" id="UP001162483">
    <property type="component" value="Unassembled WGS sequence"/>
</dbReference>
<feature type="compositionally biased region" description="Low complexity" evidence="1">
    <location>
        <begin position="12"/>
        <end position="40"/>
    </location>
</feature>
<feature type="compositionally biased region" description="Gly residues" evidence="1">
    <location>
        <begin position="1"/>
        <end position="11"/>
    </location>
</feature>
<reference evidence="2" key="1">
    <citation type="submission" date="2023-05" db="EMBL/GenBank/DDBJ databases">
        <authorList>
            <person name="Stuckert A."/>
        </authorList>
    </citation>
    <scope>NUCLEOTIDE SEQUENCE</scope>
</reference>
<evidence type="ECO:0000313" key="2">
    <source>
        <dbReference type="EMBL" id="CAI9536852.1"/>
    </source>
</evidence>
<organism evidence="2 3">
    <name type="scientific">Staurois parvus</name>
    <dbReference type="NCBI Taxonomy" id="386267"/>
    <lineage>
        <taxon>Eukaryota</taxon>
        <taxon>Metazoa</taxon>
        <taxon>Chordata</taxon>
        <taxon>Craniata</taxon>
        <taxon>Vertebrata</taxon>
        <taxon>Euteleostomi</taxon>
        <taxon>Amphibia</taxon>
        <taxon>Batrachia</taxon>
        <taxon>Anura</taxon>
        <taxon>Neobatrachia</taxon>
        <taxon>Ranoidea</taxon>
        <taxon>Ranidae</taxon>
        <taxon>Staurois</taxon>
    </lineage>
</organism>
<sequence>MAGTGSSGTGSSGSTAGIGVTSMTAGTGSSGIGSSSSTAGWVTRHDSGQPGHQALDCLARAGHRVTMVWQWALGHFRRDRIIRLVHQMGA</sequence>
<protein>
    <submittedName>
        <fullName evidence="2">Uncharacterized protein</fullName>
    </submittedName>
</protein>
<comment type="caution">
    <text evidence="2">The sequence shown here is derived from an EMBL/GenBank/DDBJ whole genome shotgun (WGS) entry which is preliminary data.</text>
</comment>
<keyword evidence="3" id="KW-1185">Reference proteome</keyword>
<name>A0ABN9ALE3_9NEOB</name>
<evidence type="ECO:0000313" key="3">
    <source>
        <dbReference type="Proteomes" id="UP001162483"/>
    </source>
</evidence>
<gene>
    <name evidence="2" type="ORF">SPARVUS_LOCUS1098422</name>
</gene>
<accession>A0ABN9ALE3</accession>
<evidence type="ECO:0000256" key="1">
    <source>
        <dbReference type="SAM" id="MobiDB-lite"/>
    </source>
</evidence>